<dbReference type="PROSITE" id="PS51841">
    <property type="entry name" value="LTD"/>
    <property type="match status" value="1"/>
</dbReference>
<reference evidence="2 3" key="1">
    <citation type="journal article" date="2016" name="Nat. Commun.">
        <title>Thousands of microbial genomes shed light on interconnected biogeochemical processes in an aquifer system.</title>
        <authorList>
            <person name="Anantharaman K."/>
            <person name="Brown C.T."/>
            <person name="Hug L.A."/>
            <person name="Sharon I."/>
            <person name="Castelle C.J."/>
            <person name="Probst A.J."/>
            <person name="Thomas B.C."/>
            <person name="Singh A."/>
            <person name="Wilkins M.J."/>
            <person name="Karaoz U."/>
            <person name="Brodie E.L."/>
            <person name="Williams K.H."/>
            <person name="Hubbard S.S."/>
            <person name="Banfield J.F."/>
        </authorList>
    </citation>
    <scope>NUCLEOTIDE SEQUENCE [LARGE SCALE GENOMIC DNA]</scope>
</reference>
<dbReference type="SUPFAM" id="SSF74853">
    <property type="entry name" value="Lamin A/C globular tail domain"/>
    <property type="match status" value="1"/>
</dbReference>
<dbReference type="InterPro" id="IPR036415">
    <property type="entry name" value="Lamin_tail_dom_sf"/>
</dbReference>
<dbReference type="Pfam" id="PF00932">
    <property type="entry name" value="LTD"/>
    <property type="match status" value="1"/>
</dbReference>
<name>A0A1G1WG91_9BACT</name>
<dbReference type="Gene3D" id="2.60.40.1260">
    <property type="entry name" value="Lamin Tail domain"/>
    <property type="match status" value="1"/>
</dbReference>
<evidence type="ECO:0000313" key="3">
    <source>
        <dbReference type="Proteomes" id="UP000176389"/>
    </source>
</evidence>
<dbReference type="Proteomes" id="UP000176389">
    <property type="component" value="Unassembled WGS sequence"/>
</dbReference>
<evidence type="ECO:0000259" key="1">
    <source>
        <dbReference type="PROSITE" id="PS51841"/>
    </source>
</evidence>
<organism evidence="2 3">
    <name type="scientific">Candidatus Woykebacteria bacterium RBG_16_43_9</name>
    <dbReference type="NCBI Taxonomy" id="1802596"/>
    <lineage>
        <taxon>Bacteria</taxon>
        <taxon>Candidatus Woykeibacteriota</taxon>
    </lineage>
</organism>
<dbReference type="STRING" id="1802596.A2Z11_00295"/>
<comment type="caution">
    <text evidence="2">The sequence shown here is derived from an EMBL/GenBank/DDBJ whole genome shotgun (WGS) entry which is preliminary data.</text>
</comment>
<evidence type="ECO:0000313" key="2">
    <source>
        <dbReference type="EMBL" id="OGY26726.1"/>
    </source>
</evidence>
<dbReference type="EMBL" id="MHCS01000012">
    <property type="protein sequence ID" value="OGY26726.1"/>
    <property type="molecule type" value="Genomic_DNA"/>
</dbReference>
<dbReference type="AlphaFoldDB" id="A0A1G1WG91"/>
<protein>
    <recommendedName>
        <fullName evidence="1">LTD domain-containing protein</fullName>
    </recommendedName>
</protein>
<feature type="domain" description="LTD" evidence="1">
    <location>
        <begin position="44"/>
        <end position="177"/>
    </location>
</feature>
<accession>A0A1G1WG91</accession>
<gene>
    <name evidence="2" type="ORF">A2Z11_00295</name>
</gene>
<dbReference type="InterPro" id="IPR001322">
    <property type="entry name" value="Lamin_tail_dom"/>
</dbReference>
<sequence>MKSSIFKIGLLFIIVGLLVISVKAKVSRSVFSDTETQTNNTISTATSFEPPTADHIVISEVQTTGGTGGGTSKLTDRDFIELYNPTNLAINLSGYRVVKRTGSGVPNDTNVFTFTSSHVIPAHGYFLWASSESPGFASSIGADVTSSETLASSNNSIALRLGPLNIGTIIDALSWNPAAFSLKEGTEFSPNPGINESMERKALSTSTALTMAIGGSDQFRGNGFDSNNNAADFVLRTLSQPQNSSSPIEIP</sequence>
<proteinExistence type="predicted"/>